<name>A0A2V3IUL9_9FLOR</name>
<feature type="compositionally biased region" description="Pro residues" evidence="1">
    <location>
        <begin position="245"/>
        <end position="255"/>
    </location>
</feature>
<feature type="region of interest" description="Disordered" evidence="1">
    <location>
        <begin position="762"/>
        <end position="966"/>
    </location>
</feature>
<feature type="compositionally biased region" description="Basic residues" evidence="1">
    <location>
        <begin position="911"/>
        <end position="928"/>
    </location>
</feature>
<feature type="compositionally biased region" description="Polar residues" evidence="1">
    <location>
        <begin position="2129"/>
        <end position="2144"/>
    </location>
</feature>
<feature type="region of interest" description="Disordered" evidence="1">
    <location>
        <begin position="1126"/>
        <end position="1181"/>
    </location>
</feature>
<feature type="compositionally biased region" description="Polar residues" evidence="1">
    <location>
        <begin position="1783"/>
        <end position="1817"/>
    </location>
</feature>
<feature type="compositionally biased region" description="Basic and acidic residues" evidence="1">
    <location>
        <begin position="651"/>
        <end position="679"/>
    </location>
</feature>
<accession>A0A2V3IUL9</accession>
<feature type="compositionally biased region" description="Basic and acidic residues" evidence="1">
    <location>
        <begin position="48"/>
        <end position="69"/>
    </location>
</feature>
<dbReference type="STRING" id="448386.A0A2V3IUL9"/>
<feature type="compositionally biased region" description="Pro residues" evidence="1">
    <location>
        <begin position="77"/>
        <end position="99"/>
    </location>
</feature>
<feature type="compositionally biased region" description="Basic and acidic residues" evidence="1">
    <location>
        <begin position="785"/>
        <end position="794"/>
    </location>
</feature>
<feature type="compositionally biased region" description="Polar residues" evidence="1">
    <location>
        <begin position="1656"/>
        <end position="1666"/>
    </location>
</feature>
<feature type="region of interest" description="Disordered" evidence="1">
    <location>
        <begin position="585"/>
        <end position="637"/>
    </location>
</feature>
<feature type="compositionally biased region" description="Polar residues" evidence="1">
    <location>
        <begin position="2032"/>
        <end position="2043"/>
    </location>
</feature>
<feature type="compositionally biased region" description="Polar residues" evidence="1">
    <location>
        <begin position="396"/>
        <end position="405"/>
    </location>
</feature>
<proteinExistence type="predicted"/>
<dbReference type="EMBL" id="NBIV01000052">
    <property type="protein sequence ID" value="PXF45814.1"/>
    <property type="molecule type" value="Genomic_DNA"/>
</dbReference>
<feature type="compositionally biased region" description="Basic and acidic residues" evidence="1">
    <location>
        <begin position="1748"/>
        <end position="1759"/>
    </location>
</feature>
<feature type="compositionally biased region" description="Basic residues" evidence="1">
    <location>
        <begin position="2059"/>
        <end position="2068"/>
    </location>
</feature>
<feature type="compositionally biased region" description="Basic residues" evidence="1">
    <location>
        <begin position="1018"/>
        <end position="1032"/>
    </location>
</feature>
<feature type="compositionally biased region" description="Low complexity" evidence="1">
    <location>
        <begin position="141"/>
        <end position="159"/>
    </location>
</feature>
<dbReference type="PANTHER" id="PTHR48125:SF12">
    <property type="entry name" value="AT HOOK TRANSCRIPTION FACTOR FAMILY-RELATED"/>
    <property type="match status" value="1"/>
</dbReference>
<dbReference type="PANTHER" id="PTHR48125">
    <property type="entry name" value="LP07818P1"/>
    <property type="match status" value="1"/>
</dbReference>
<feature type="compositionally biased region" description="Pro residues" evidence="1">
    <location>
        <begin position="613"/>
        <end position="624"/>
    </location>
</feature>
<feature type="compositionally biased region" description="Pro residues" evidence="1">
    <location>
        <begin position="115"/>
        <end position="140"/>
    </location>
</feature>
<feature type="region of interest" description="Disordered" evidence="1">
    <location>
        <begin position="1606"/>
        <end position="1633"/>
    </location>
</feature>
<protein>
    <submittedName>
        <fullName evidence="2">Uncharacterized protein</fullName>
    </submittedName>
</protein>
<feature type="compositionally biased region" description="Low complexity" evidence="1">
    <location>
        <begin position="1903"/>
        <end position="1924"/>
    </location>
</feature>
<organism evidence="2 3">
    <name type="scientific">Gracilariopsis chorda</name>
    <dbReference type="NCBI Taxonomy" id="448386"/>
    <lineage>
        <taxon>Eukaryota</taxon>
        <taxon>Rhodophyta</taxon>
        <taxon>Florideophyceae</taxon>
        <taxon>Rhodymeniophycidae</taxon>
        <taxon>Gracilariales</taxon>
        <taxon>Gracilariaceae</taxon>
        <taxon>Gracilariopsis</taxon>
    </lineage>
</organism>
<evidence type="ECO:0000313" key="3">
    <source>
        <dbReference type="Proteomes" id="UP000247409"/>
    </source>
</evidence>
<feature type="compositionally biased region" description="Polar residues" evidence="1">
    <location>
        <begin position="1617"/>
        <end position="1629"/>
    </location>
</feature>
<feature type="compositionally biased region" description="Low complexity" evidence="1">
    <location>
        <begin position="169"/>
        <end position="178"/>
    </location>
</feature>
<feature type="compositionally biased region" description="Pro residues" evidence="1">
    <location>
        <begin position="300"/>
        <end position="322"/>
    </location>
</feature>
<sequence>MSRDPPALGADDNPPSPLPPPTPYTEPPTPMTPQPDSPRLRPLRRLAARKDPPAERPPRRSRRLADADPHLPQLPDQHPPQPQPQPQPQPLPTSPPSPRSSPDRPLTRASANRPTSPPPSHPDAAPTQPPPPPPPPPQSPDHPSAAAAHSHNSPHNPLESPAPPPQTHPTPASAAQPASDPPPAPDRLPSPAEPPSDLPSSDAPQPLETAPPSDHPMPDAPPQPSDQIQPHLTQPHQPDQQSPNPVHPPSTPPPAVDKIHLVQSQQNVPGTQPDQTPSTPPQPSPVADVMQIHSSSPRPAAHPEPPTDSPKPPEPPEPAPKPSRPRQLAVRAHLARPERRQLAVRTLAITPPSPPPSPPPAHPKPHPQTPNTAPPPSRRKSTSTSRSSSPHIVAVHTTSRYSTRSATKDTHLPPRRTRSRRQSEPVPSALSERTQRRKGQRRPVKGDRLRVLWHIDLVYYQGVVDSVLSYRGNKFYDVTYDSGEREYYLDLTTRKWTFVDDAHVHESHDTIPEPPPPQPDYSNFPNIDDKVLVMWHVDGKYYPGVVQDILKTSTGWFYDVGYQGGDREFFLDLNVRKWKYASEHLRKSAPRQPPREKAKRVARKSTMGSASYLPPPSSQPPPVPSTSDVDSADQQQSRALRVESLLEVKERQEQQRRALEQQKQNNHEQLTKMAEKSVEKQPQVRAPKTLQARKDTTIMEKPAATRKPESDVVASTVLSPSGVSPVVTAPLKHVPPHLESPFDIDLPELNEDAFENVMADIDAPLSLGSTKKRLRPPAQTPETEAQPKRLREPDSLGVTPTVSLLEDEPQSSDPSAARRQPQDLGEDPLPYSAHDRRLASIHSVPFSSPKPASPQRRALASMPSSASQLPPNAAPPARKTVQQRSRPEVTRKRKSQQLLQSEPNFIPRPRPSSRARSLSRRPTSRRRASSPYHRADRKKLRSRASSPDYSFMRPSPYPSSRAIESRRRTKTTVADIVSVSGHAAKKWLDENTKQFSANLKRMDAELAKMKVTHQKLTKAKKAPSKHTVKRITPRSEEPDISDGERESVLHSMMNDFLRRVQKYKATVEEREQSLLRQFAGFKKTLLSQNGKLVVAGKVLAKLDIQGVEALENLQPVVRKKLEIPPPVPARRPLGMNGTTSYDSSPVRFGQPPADDHRATPTGRRRAQREVQVQEKHSVPDQRSEAVVKTLRLKLADLVTRSDWLGEEVTRLKQREKALLKEKREALTELTKIRSEGSSAKGDTVSARPRVLPSRSAMPRPVQRAPPNSATAKPLGIVKKATVADNRGGGLAPRKNLSTANLKYKPRTSIAPAPLGLELRSRTPKVPPPPVLTAAKPTPMEDVTRPKDSERPESEKARPDIERGASFTDDLGKSMDKQASELLALIFTIWLLQDESRSEPPKQPGDRMDSWVRGCVRNCLKHARTYLDVTSGITTARRSLMHDVDGENIYTEWILGDSDSTFEQARSNYSLWDPTLQDVEWLAEKRVLVGLSICYRKAWKETSARQYETTLMYAKAIAHRAVSNFELYMPPTVVLGGPAISHPVPAKPTPQAVVPTGSTNKATPQTTAQVTPAAGSVSVPRATMQNVDPQKPVPVSTIPLTSRAVTKQPPIVTPKGSIVTQPASSGTPASLRQEVLPPVSSTVMKTGLAAANIPTPKASTTPETGSALNAHAPGKADVPKPVGTGGHAAEGIAPAASPSPTNSTHPTLAHPSSQRQNEGATGRSSEERPEALQQQHQGETVIPSPTRPQLRESQKLEKSGGESSSILGQGTTPKPPPAKETAPSRITASGNRVASDRQGSTTPLLSSSKEGTASQGQSAPVDRSPQEGKKKGPASTSEAGASAVQANQSSTTPKPLPVTQAASERKEGQVAQGQHQSIARAAATKKVSNTASLSSPPKGPQHLSSMATGSSSIPSSTFSSVPDSTANQAISLHQTRQIGSSLPHDVQGSQNESTLPAMLEKATENAVRGVQTGVAGIRNLRVSDKTGREAQTRTQGPEPGSGTADGKPRETPRSLRSSRSSVPGDVSELPSLPNLSAPRSTSWTGKRGPKASISKSLGAKGKKHSKSTKGKSSGTGKSKATRASARVAEATGTTGSPRIAHGKEVTDQDGASTVASSGMVGLMRLPGAPPTTQHAVSRSFPTFSNPVAPLTTRQPVGMKKLPLPGAPKSIPSMPQRRAAPGADPLDFDSLPSPIPRRQASKGVSDDVFSPSPQYGMEQQQGNAFTGTARWGAQPPVPRKGYKSLAMMPSSTHQGSNVVIHGSNPFESRAVAPFEYNRPGDQGLAPEQRPELMQEGNYHVVEQVDVMNPPTPASLSALEYGVEQVQREPLPNTTSEFQERFDRGYDPYRSQIGHIMNPTGKDGPDAGRNIHAKDYARR</sequence>
<feature type="compositionally biased region" description="Polar residues" evidence="1">
    <location>
        <begin position="1697"/>
        <end position="1722"/>
    </location>
</feature>
<feature type="region of interest" description="Disordered" evidence="1">
    <location>
        <begin position="1651"/>
        <end position="2259"/>
    </location>
</feature>
<feature type="compositionally biased region" description="Polar residues" evidence="1">
    <location>
        <begin position="1760"/>
        <end position="1769"/>
    </location>
</feature>
<keyword evidence="3" id="KW-1185">Reference proteome</keyword>
<feature type="region of interest" description="Disordered" evidence="1">
    <location>
        <begin position="1318"/>
        <end position="1370"/>
    </location>
</feature>
<gene>
    <name evidence="2" type="ORF">BWQ96_04426</name>
</gene>
<feature type="compositionally biased region" description="Basic and acidic residues" evidence="1">
    <location>
        <begin position="1167"/>
        <end position="1181"/>
    </location>
</feature>
<dbReference type="OrthoDB" id="10581395at2759"/>
<feature type="compositionally biased region" description="Low complexity" evidence="1">
    <location>
        <begin position="1561"/>
        <end position="1573"/>
    </location>
</feature>
<feature type="compositionally biased region" description="Polar residues" evidence="1">
    <location>
        <begin position="1925"/>
        <end position="1939"/>
    </location>
</feature>
<dbReference type="Proteomes" id="UP000247409">
    <property type="component" value="Unassembled WGS sequence"/>
</dbReference>
<feature type="region of interest" description="Disordered" evidence="1">
    <location>
        <begin position="1"/>
        <end position="444"/>
    </location>
</feature>
<feature type="region of interest" description="Disordered" evidence="1">
    <location>
        <begin position="1545"/>
        <end position="1594"/>
    </location>
</feature>
<feature type="compositionally biased region" description="Pro residues" evidence="1">
    <location>
        <begin position="14"/>
        <end position="36"/>
    </location>
</feature>
<feature type="compositionally biased region" description="Pro residues" evidence="1">
    <location>
        <begin position="213"/>
        <end position="224"/>
    </location>
</feature>
<feature type="region of interest" description="Disordered" evidence="1">
    <location>
        <begin position="2346"/>
        <end position="2376"/>
    </location>
</feature>
<feature type="compositionally biased region" description="Polar residues" evidence="1">
    <location>
        <begin position="1833"/>
        <end position="1852"/>
    </location>
</feature>
<feature type="compositionally biased region" description="Polar residues" evidence="1">
    <location>
        <begin position="228"/>
        <end position="242"/>
    </location>
</feature>
<feature type="compositionally biased region" description="Polar residues" evidence="1">
    <location>
        <begin position="1885"/>
        <end position="1894"/>
    </location>
</feature>
<feature type="region of interest" description="Disordered" evidence="1">
    <location>
        <begin position="1018"/>
        <end position="1045"/>
    </location>
</feature>
<feature type="compositionally biased region" description="Basic and acidic residues" evidence="1">
    <location>
        <begin position="1341"/>
        <end position="1362"/>
    </location>
</feature>
<feature type="compositionally biased region" description="Basic and acidic residues" evidence="1">
    <location>
        <begin position="1033"/>
        <end position="1045"/>
    </location>
</feature>
<feature type="compositionally biased region" description="Pro residues" evidence="1">
    <location>
        <begin position="351"/>
        <end position="376"/>
    </location>
</feature>
<feature type="compositionally biased region" description="Pro residues" evidence="1">
    <location>
        <begin position="179"/>
        <end position="197"/>
    </location>
</feature>
<feature type="region of interest" description="Disordered" evidence="1">
    <location>
        <begin position="651"/>
        <end position="713"/>
    </location>
</feature>
<evidence type="ECO:0000256" key="1">
    <source>
        <dbReference type="SAM" id="MobiDB-lite"/>
    </source>
</evidence>
<dbReference type="PRINTS" id="PR01217">
    <property type="entry name" value="PRICHEXTENSN"/>
</dbReference>
<reference evidence="2 3" key="1">
    <citation type="journal article" date="2018" name="Mol. Biol. Evol.">
        <title>Analysis of the draft genome of the red seaweed Gracilariopsis chorda provides insights into genome size evolution in Rhodophyta.</title>
        <authorList>
            <person name="Lee J."/>
            <person name="Yang E.C."/>
            <person name="Graf L."/>
            <person name="Yang J.H."/>
            <person name="Qiu H."/>
            <person name="Zel Zion U."/>
            <person name="Chan C.X."/>
            <person name="Stephens T.G."/>
            <person name="Weber A.P.M."/>
            <person name="Boo G.H."/>
            <person name="Boo S.M."/>
            <person name="Kim K.M."/>
            <person name="Shin Y."/>
            <person name="Jung M."/>
            <person name="Lee S.J."/>
            <person name="Yim H.S."/>
            <person name="Lee J.H."/>
            <person name="Bhattacharya D."/>
            <person name="Yoon H.S."/>
        </authorList>
    </citation>
    <scope>NUCLEOTIDE SEQUENCE [LARGE SCALE GENOMIC DNA]</scope>
    <source>
        <strain evidence="2 3">SKKU-2015</strain>
        <tissue evidence="2">Whole body</tissue>
    </source>
</reference>
<comment type="caution">
    <text evidence="2">The sequence shown here is derived from an EMBL/GenBank/DDBJ whole genome shotgun (WGS) entry which is preliminary data.</text>
</comment>
<feature type="compositionally biased region" description="Polar residues" evidence="1">
    <location>
        <begin position="2209"/>
        <end position="2224"/>
    </location>
</feature>
<feature type="compositionally biased region" description="Basic and acidic residues" evidence="1">
    <location>
        <begin position="1980"/>
        <end position="1990"/>
    </location>
</feature>
<evidence type="ECO:0000313" key="2">
    <source>
        <dbReference type="EMBL" id="PXF45814.1"/>
    </source>
</evidence>